<accession>A0A834HB36</accession>
<keyword evidence="3" id="KW-0597">Phosphoprotein</keyword>
<dbReference type="OrthoDB" id="4062651at2759"/>
<keyword evidence="5" id="KW-0812">Transmembrane</keyword>
<sequence>MPPPMLNPGSANVGMYYVYVLCFFSNSEARKKDVAASSRPLIWASKQHRQRAIGFSDPDLRKKNPIDGGVIQVKGSCHCFSLHEILMATNDFDDELVLGTGGFGKVYKGFINDGAMNTVVAIKRLNAQSNQGAEEFWTEVKLLSKFHHTNLVSLIGYCNENQEMILVYEYIACGTLASHLYKSSREESGRSILHLKWAQRLKICIGVARGLDYLHTGTEQRIIHRDVKSTNILLDEKLAAKVSDFGLCKLITSQATTHVSTKVKATRGYWDPEYYITGQVTRKSDVYAFGVVLLEVLCGRPPLDDRLEEEQISLVSWAKMYIEKGKVDRIIDPSLNGETTPHSLEYFAKLVNNCLQLKPKKRPTMSEVVESLEIALVLHKSKGRSQGTIAKAFQGIKLVPKGMNHWWRAGKDNGSNPCFSLAEIRAATNDFNDNFLISQGNWFSTFKGCIVRGTHAVMIKQYVLREANLVRPVIAEIEVQSLTRHPNIVSLIGLCEEKRELIVMYDHMVNGTLKSHLHRSNNDSLLWKKRLEICIDIARGLEYLHTNVEQQFVHCDLNSSNVLLDDKWVLKIAGFQHSVPIPTSMAAEGVEKSIICEMRHIGSVEYLDPEYLHTGAVTKKTDVYAFGAMLLEVLCAKTYYSANQKKDEISLVEWFRVLMDEAIDPDLIDKIAPECFRRYVNLALSCVVKEGIRRPSMNEVLRGLESSLQMQLAWENSV</sequence>
<name>A0A834HB36_RHOSS</name>
<comment type="caution">
    <text evidence="14">The sequence shown here is derived from an EMBL/GenBank/DDBJ whole genome shotgun (WGS) entry which is preliminary data.</text>
</comment>
<dbReference type="AlphaFoldDB" id="A0A834HB36"/>
<proteinExistence type="predicted"/>
<evidence type="ECO:0000256" key="10">
    <source>
        <dbReference type="ARBA" id="ARBA00023136"/>
    </source>
</evidence>
<gene>
    <name evidence="14" type="ORF">RHSIM_Rhsim02G0064000</name>
</gene>
<evidence type="ECO:0000256" key="9">
    <source>
        <dbReference type="ARBA" id="ARBA00022989"/>
    </source>
</evidence>
<evidence type="ECO:0000256" key="3">
    <source>
        <dbReference type="ARBA" id="ARBA00022553"/>
    </source>
</evidence>
<dbReference type="SMART" id="SM00220">
    <property type="entry name" value="S_TKc"/>
    <property type="match status" value="2"/>
</dbReference>
<keyword evidence="7" id="KW-0418">Kinase</keyword>
<evidence type="ECO:0000259" key="13">
    <source>
        <dbReference type="PROSITE" id="PS50011"/>
    </source>
</evidence>
<keyword evidence="11" id="KW-0675">Receptor</keyword>
<evidence type="ECO:0000256" key="5">
    <source>
        <dbReference type="ARBA" id="ARBA00022692"/>
    </source>
</evidence>
<organism evidence="14 15">
    <name type="scientific">Rhododendron simsii</name>
    <name type="common">Sims's rhododendron</name>
    <dbReference type="NCBI Taxonomy" id="118357"/>
    <lineage>
        <taxon>Eukaryota</taxon>
        <taxon>Viridiplantae</taxon>
        <taxon>Streptophyta</taxon>
        <taxon>Embryophyta</taxon>
        <taxon>Tracheophyta</taxon>
        <taxon>Spermatophyta</taxon>
        <taxon>Magnoliopsida</taxon>
        <taxon>eudicotyledons</taxon>
        <taxon>Gunneridae</taxon>
        <taxon>Pentapetalae</taxon>
        <taxon>asterids</taxon>
        <taxon>Ericales</taxon>
        <taxon>Ericaceae</taxon>
        <taxon>Ericoideae</taxon>
        <taxon>Rhodoreae</taxon>
        <taxon>Rhododendron</taxon>
    </lineage>
</organism>
<dbReference type="PANTHER" id="PTHR27003">
    <property type="entry name" value="OS07G0166700 PROTEIN"/>
    <property type="match status" value="1"/>
</dbReference>
<dbReference type="PROSITE" id="PS00108">
    <property type="entry name" value="PROTEIN_KINASE_ST"/>
    <property type="match status" value="1"/>
</dbReference>
<keyword evidence="4" id="KW-0808">Transferase</keyword>
<dbReference type="GO" id="GO:0009506">
    <property type="term" value="C:plasmodesma"/>
    <property type="evidence" value="ECO:0007669"/>
    <property type="project" value="TreeGrafter"/>
</dbReference>
<keyword evidence="10" id="KW-0472">Membrane</keyword>
<reference evidence="14" key="1">
    <citation type="submission" date="2019-11" db="EMBL/GenBank/DDBJ databases">
        <authorList>
            <person name="Liu Y."/>
            <person name="Hou J."/>
            <person name="Li T.-Q."/>
            <person name="Guan C.-H."/>
            <person name="Wu X."/>
            <person name="Wu H.-Z."/>
            <person name="Ling F."/>
            <person name="Zhang R."/>
            <person name="Shi X.-G."/>
            <person name="Ren J.-P."/>
            <person name="Chen E.-F."/>
            <person name="Sun J.-M."/>
        </authorList>
    </citation>
    <scope>NUCLEOTIDE SEQUENCE</scope>
    <source>
        <strain evidence="14">Adult_tree_wgs_1</strain>
        <tissue evidence="14">Leaves</tissue>
    </source>
</reference>
<dbReference type="GO" id="GO:0004674">
    <property type="term" value="F:protein serine/threonine kinase activity"/>
    <property type="evidence" value="ECO:0007669"/>
    <property type="project" value="UniProtKB-KW"/>
</dbReference>
<evidence type="ECO:0000256" key="1">
    <source>
        <dbReference type="ARBA" id="ARBA00004167"/>
    </source>
</evidence>
<evidence type="ECO:0000256" key="12">
    <source>
        <dbReference type="PROSITE-ProRule" id="PRU10141"/>
    </source>
</evidence>
<protein>
    <recommendedName>
        <fullName evidence="13">Protein kinase domain-containing protein</fullName>
    </recommendedName>
</protein>
<dbReference type="PANTHER" id="PTHR27003:SF467">
    <property type="entry name" value="PROTEIN KINASE DOMAIN-CONTAINING PROTEIN"/>
    <property type="match status" value="1"/>
</dbReference>
<evidence type="ECO:0000256" key="11">
    <source>
        <dbReference type="ARBA" id="ARBA00023170"/>
    </source>
</evidence>
<dbReference type="InterPro" id="IPR000719">
    <property type="entry name" value="Prot_kinase_dom"/>
</dbReference>
<dbReference type="Pfam" id="PF07714">
    <property type="entry name" value="PK_Tyr_Ser-Thr"/>
    <property type="match status" value="2"/>
</dbReference>
<evidence type="ECO:0000256" key="4">
    <source>
        <dbReference type="ARBA" id="ARBA00022679"/>
    </source>
</evidence>
<dbReference type="CDD" id="cd14066">
    <property type="entry name" value="STKc_IRAK"/>
    <property type="match status" value="1"/>
</dbReference>
<evidence type="ECO:0000313" key="14">
    <source>
        <dbReference type="EMBL" id="KAF7150589.1"/>
    </source>
</evidence>
<dbReference type="PROSITE" id="PS00107">
    <property type="entry name" value="PROTEIN_KINASE_ATP"/>
    <property type="match status" value="1"/>
</dbReference>
<dbReference type="InterPro" id="IPR001245">
    <property type="entry name" value="Ser-Thr/Tyr_kinase_cat_dom"/>
</dbReference>
<dbReference type="Gene3D" id="1.10.510.10">
    <property type="entry name" value="Transferase(Phosphotransferase) domain 1"/>
    <property type="match status" value="2"/>
</dbReference>
<evidence type="ECO:0000256" key="6">
    <source>
        <dbReference type="ARBA" id="ARBA00022741"/>
    </source>
</evidence>
<dbReference type="PROSITE" id="PS50011">
    <property type="entry name" value="PROTEIN_KINASE_DOM"/>
    <property type="match status" value="2"/>
</dbReference>
<dbReference type="GO" id="GO:0005886">
    <property type="term" value="C:plasma membrane"/>
    <property type="evidence" value="ECO:0007669"/>
    <property type="project" value="TreeGrafter"/>
</dbReference>
<dbReference type="GO" id="GO:0005524">
    <property type="term" value="F:ATP binding"/>
    <property type="evidence" value="ECO:0007669"/>
    <property type="project" value="UniProtKB-UniRule"/>
</dbReference>
<dbReference type="SUPFAM" id="SSF56112">
    <property type="entry name" value="Protein kinase-like (PK-like)"/>
    <property type="match status" value="2"/>
</dbReference>
<evidence type="ECO:0000256" key="8">
    <source>
        <dbReference type="ARBA" id="ARBA00022840"/>
    </source>
</evidence>
<evidence type="ECO:0000313" key="15">
    <source>
        <dbReference type="Proteomes" id="UP000626092"/>
    </source>
</evidence>
<dbReference type="InterPro" id="IPR017441">
    <property type="entry name" value="Protein_kinase_ATP_BS"/>
</dbReference>
<dbReference type="FunFam" id="3.30.200.20:FF:000039">
    <property type="entry name" value="receptor-like protein kinase FERONIA"/>
    <property type="match status" value="1"/>
</dbReference>
<evidence type="ECO:0000256" key="2">
    <source>
        <dbReference type="ARBA" id="ARBA00022527"/>
    </source>
</evidence>
<keyword evidence="15" id="KW-1185">Reference proteome</keyword>
<comment type="subcellular location">
    <subcellularLocation>
        <location evidence="1">Membrane</location>
        <topology evidence="1">Single-pass membrane protein</topology>
    </subcellularLocation>
</comment>
<feature type="domain" description="Protein kinase" evidence="13">
    <location>
        <begin position="431"/>
        <end position="708"/>
    </location>
</feature>
<keyword evidence="2" id="KW-0723">Serine/threonine-protein kinase</keyword>
<feature type="domain" description="Protein kinase" evidence="13">
    <location>
        <begin position="92"/>
        <end position="376"/>
    </location>
</feature>
<dbReference type="Gene3D" id="3.30.200.20">
    <property type="entry name" value="Phosphorylase Kinase, domain 1"/>
    <property type="match status" value="2"/>
</dbReference>
<dbReference type="InterPro" id="IPR011009">
    <property type="entry name" value="Kinase-like_dom_sf"/>
</dbReference>
<dbReference type="FunFam" id="1.10.510.10:FF:000146">
    <property type="entry name" value="LRR receptor-like serine/threonine-protein kinase IOS1"/>
    <property type="match status" value="1"/>
</dbReference>
<keyword evidence="9" id="KW-1133">Transmembrane helix</keyword>
<feature type="binding site" evidence="12">
    <location>
        <position position="123"/>
    </location>
    <ligand>
        <name>ATP</name>
        <dbReference type="ChEBI" id="CHEBI:30616"/>
    </ligand>
</feature>
<dbReference type="Proteomes" id="UP000626092">
    <property type="component" value="Unassembled WGS sequence"/>
</dbReference>
<dbReference type="InterPro" id="IPR045272">
    <property type="entry name" value="ANXUR1/2-like"/>
</dbReference>
<evidence type="ECO:0000256" key="7">
    <source>
        <dbReference type="ARBA" id="ARBA00022777"/>
    </source>
</evidence>
<keyword evidence="8 12" id="KW-0067">ATP-binding</keyword>
<dbReference type="GO" id="GO:0004714">
    <property type="term" value="F:transmembrane receptor protein tyrosine kinase activity"/>
    <property type="evidence" value="ECO:0007669"/>
    <property type="project" value="InterPro"/>
</dbReference>
<keyword evidence="6 12" id="KW-0547">Nucleotide-binding</keyword>
<dbReference type="EMBL" id="WJXA01000002">
    <property type="protein sequence ID" value="KAF7150589.1"/>
    <property type="molecule type" value="Genomic_DNA"/>
</dbReference>
<dbReference type="InterPro" id="IPR008271">
    <property type="entry name" value="Ser/Thr_kinase_AS"/>
</dbReference>